<dbReference type="Pfam" id="PF25926">
    <property type="entry name" value="DUF7971"/>
    <property type="match status" value="1"/>
</dbReference>
<reference evidence="2" key="1">
    <citation type="submission" date="2016-10" db="EMBL/GenBank/DDBJ databases">
        <authorList>
            <person name="Varghese N."/>
            <person name="Submissions S."/>
        </authorList>
    </citation>
    <scope>NUCLEOTIDE SEQUENCE [LARGE SCALE GENOMIC DNA]</scope>
    <source>
        <strain evidence="2">CGMCC 1.12397</strain>
    </source>
</reference>
<organism evidence="1 2">
    <name type="scientific">Halopelagius longus</name>
    <dbReference type="NCBI Taxonomy" id="1236180"/>
    <lineage>
        <taxon>Archaea</taxon>
        <taxon>Methanobacteriati</taxon>
        <taxon>Methanobacteriota</taxon>
        <taxon>Stenosarchaea group</taxon>
        <taxon>Halobacteria</taxon>
        <taxon>Halobacteriales</taxon>
        <taxon>Haloferacaceae</taxon>
    </lineage>
</organism>
<sequence>MHRSCYGPSAGGVPVFRLCGGGTVFQLSPPSRDFFIRRAEYPRMVEDSERELSLGVPQQILDSLPEDGGNAEADMKRAVGGLESRLNRLLVEAESDAQAAGHVVDFVEHLEDRMETYDEFVPELRAWGQSPIYAIAWRNLQADLIMQIHEHEWLADHIDRERNYRLVEDGIRFGKR</sequence>
<name>A0A1H0Y275_9EURY</name>
<evidence type="ECO:0000313" key="2">
    <source>
        <dbReference type="Proteomes" id="UP000199289"/>
    </source>
</evidence>
<dbReference type="InterPro" id="IPR058277">
    <property type="entry name" value="DUF7971"/>
</dbReference>
<accession>A0A1H0Y275</accession>
<dbReference type="AlphaFoldDB" id="A0A1H0Y275"/>
<protein>
    <submittedName>
        <fullName evidence="1">Uncharacterized protein</fullName>
    </submittedName>
</protein>
<dbReference type="Proteomes" id="UP000199289">
    <property type="component" value="Unassembled WGS sequence"/>
</dbReference>
<dbReference type="EMBL" id="FNKQ01000001">
    <property type="protein sequence ID" value="SDQ09210.1"/>
    <property type="molecule type" value="Genomic_DNA"/>
</dbReference>
<evidence type="ECO:0000313" key="1">
    <source>
        <dbReference type="EMBL" id="SDQ09210.1"/>
    </source>
</evidence>
<gene>
    <name evidence="1" type="ORF">SAMN05216278_0352</name>
</gene>
<proteinExistence type="predicted"/>